<dbReference type="EMBL" id="CP029288">
    <property type="protein sequence ID" value="AWR97742.1"/>
    <property type="molecule type" value="Genomic_DNA"/>
</dbReference>
<name>A0A2U9IP05_9CREN</name>
<organism evidence="2 3">
    <name type="scientific">Acidianus sulfidivorans JP7</name>
    <dbReference type="NCBI Taxonomy" id="619593"/>
    <lineage>
        <taxon>Archaea</taxon>
        <taxon>Thermoproteota</taxon>
        <taxon>Thermoprotei</taxon>
        <taxon>Sulfolobales</taxon>
        <taxon>Sulfolobaceae</taxon>
        <taxon>Acidianus</taxon>
    </lineage>
</organism>
<evidence type="ECO:0000313" key="3">
    <source>
        <dbReference type="Proteomes" id="UP000248410"/>
    </source>
</evidence>
<proteinExistence type="predicted"/>
<feature type="transmembrane region" description="Helical" evidence="1">
    <location>
        <begin position="44"/>
        <end position="71"/>
    </location>
</feature>
<protein>
    <submittedName>
        <fullName evidence="2">Uncharacterized protein</fullName>
    </submittedName>
</protein>
<sequence>MLSVVSVIIFLVYGILSPIYYHFIKPNLSNEKGFLISWTLAPFLVSYVYSFLQVYVIAVLVPLNILAIFLVLKQQTKYIWNGLLFLLLSFIIALFYKIL</sequence>
<reference evidence="2 3" key="1">
    <citation type="submission" date="2018-05" db="EMBL/GenBank/DDBJ databases">
        <title>Complete Genome Sequences of Extremely Thermoacidophilic, Metal-Mobilizing Type-Strain Members of the Archaeal Family Sulfolobaceae: Acidianus brierleyi DSM-1651T, Acidianus sulfidivorans DSM-18786T, Metallosphaera hakonensis DSM-7519T, and Metallosphaera prunae DSM-10039T.</title>
        <authorList>
            <person name="Counts J.A."/>
            <person name="Kelly R.M."/>
        </authorList>
    </citation>
    <scope>NUCLEOTIDE SEQUENCE [LARGE SCALE GENOMIC DNA]</scope>
    <source>
        <strain evidence="2 3">JP7</strain>
    </source>
</reference>
<keyword evidence="1" id="KW-1133">Transmembrane helix</keyword>
<evidence type="ECO:0000256" key="1">
    <source>
        <dbReference type="SAM" id="Phobius"/>
    </source>
</evidence>
<keyword evidence="1" id="KW-0812">Transmembrane</keyword>
<gene>
    <name evidence="2" type="ORF">DFR86_09420</name>
</gene>
<dbReference type="Proteomes" id="UP000248410">
    <property type="component" value="Chromosome"/>
</dbReference>
<keyword evidence="1" id="KW-0472">Membrane</keyword>
<feature type="transmembrane region" description="Helical" evidence="1">
    <location>
        <begin position="7"/>
        <end position="24"/>
    </location>
</feature>
<dbReference type="AlphaFoldDB" id="A0A2U9IP05"/>
<dbReference type="KEGG" id="asul:DFR86_09420"/>
<feature type="transmembrane region" description="Helical" evidence="1">
    <location>
        <begin position="78"/>
        <end position="96"/>
    </location>
</feature>
<accession>A0A2U9IP05</accession>
<keyword evidence="3" id="KW-1185">Reference proteome</keyword>
<evidence type="ECO:0000313" key="2">
    <source>
        <dbReference type="EMBL" id="AWR97742.1"/>
    </source>
</evidence>